<evidence type="ECO:0000256" key="1">
    <source>
        <dbReference type="SAM" id="MobiDB-lite"/>
    </source>
</evidence>
<accession>A0ABW6J257</accession>
<sequence>MSEASTEGTEPHGSGKHRGEASPAEDSTSSPHGRHRREGDARAR</sequence>
<feature type="region of interest" description="Disordered" evidence="1">
    <location>
        <begin position="1"/>
        <end position="44"/>
    </location>
</feature>
<name>A0ABW6J257_STRWE</name>
<reference evidence="2 3" key="1">
    <citation type="submission" date="2024-09" db="EMBL/GenBank/DDBJ databases">
        <title>The Natural Products Discovery Center: Release of the First 8490 Sequenced Strains for Exploring Actinobacteria Biosynthetic Diversity.</title>
        <authorList>
            <person name="Kalkreuter E."/>
            <person name="Kautsar S.A."/>
            <person name="Yang D."/>
            <person name="Bader C.D."/>
            <person name="Teijaro C.N."/>
            <person name="Fluegel L."/>
            <person name="Davis C.M."/>
            <person name="Simpson J.R."/>
            <person name="Lauterbach L."/>
            <person name="Steele A.D."/>
            <person name="Gui C."/>
            <person name="Meng S."/>
            <person name="Li G."/>
            <person name="Viehrig K."/>
            <person name="Ye F."/>
            <person name="Su P."/>
            <person name="Kiefer A.F."/>
            <person name="Nichols A."/>
            <person name="Cepeda A.J."/>
            <person name="Yan W."/>
            <person name="Fan B."/>
            <person name="Jiang Y."/>
            <person name="Adhikari A."/>
            <person name="Zheng C.-J."/>
            <person name="Schuster L."/>
            <person name="Cowan T.M."/>
            <person name="Smanski M.J."/>
            <person name="Chevrette M.G."/>
            <person name="De Carvalho L.P.S."/>
            <person name="Shen B."/>
        </authorList>
    </citation>
    <scope>NUCLEOTIDE SEQUENCE [LARGE SCALE GENOMIC DNA]</scope>
    <source>
        <strain evidence="2 3">NPDC056472</strain>
    </source>
</reference>
<dbReference type="RefSeq" id="WP_386249038.1">
    <property type="nucleotide sequence ID" value="NZ_JBHTRV010000020.1"/>
</dbReference>
<evidence type="ECO:0000313" key="3">
    <source>
        <dbReference type="Proteomes" id="UP001600424"/>
    </source>
</evidence>
<proteinExistence type="predicted"/>
<protein>
    <submittedName>
        <fullName evidence="2">Uncharacterized protein</fullName>
    </submittedName>
</protein>
<gene>
    <name evidence="2" type="ORF">ACFQ63_24965</name>
</gene>
<dbReference type="EMBL" id="JBHTRV010000020">
    <property type="protein sequence ID" value="MFE5982959.1"/>
    <property type="molecule type" value="Genomic_DNA"/>
</dbReference>
<keyword evidence="3" id="KW-1185">Reference proteome</keyword>
<evidence type="ECO:0000313" key="2">
    <source>
        <dbReference type="EMBL" id="MFE5982959.1"/>
    </source>
</evidence>
<dbReference type="Proteomes" id="UP001600424">
    <property type="component" value="Unassembled WGS sequence"/>
</dbReference>
<comment type="caution">
    <text evidence="2">The sequence shown here is derived from an EMBL/GenBank/DDBJ whole genome shotgun (WGS) entry which is preliminary data.</text>
</comment>
<organism evidence="2 3">
    <name type="scientific">Streptomyces wedmorensis</name>
    <dbReference type="NCBI Taxonomy" id="43759"/>
    <lineage>
        <taxon>Bacteria</taxon>
        <taxon>Bacillati</taxon>
        <taxon>Actinomycetota</taxon>
        <taxon>Actinomycetes</taxon>
        <taxon>Kitasatosporales</taxon>
        <taxon>Streptomycetaceae</taxon>
        <taxon>Streptomyces</taxon>
    </lineage>
</organism>